<name>A0A0A8ZFA7_ARUDO</name>
<reference evidence="1" key="2">
    <citation type="journal article" date="2015" name="Data Brief">
        <title>Shoot transcriptome of the giant reed, Arundo donax.</title>
        <authorList>
            <person name="Barrero R.A."/>
            <person name="Guerrero F.D."/>
            <person name="Moolhuijzen P."/>
            <person name="Goolsby J.A."/>
            <person name="Tidwell J."/>
            <person name="Bellgard S.E."/>
            <person name="Bellgard M.I."/>
        </authorList>
    </citation>
    <scope>NUCLEOTIDE SEQUENCE</scope>
    <source>
        <tissue evidence="1">Shoot tissue taken approximately 20 cm above the soil surface</tissue>
    </source>
</reference>
<sequence length="59" mass="6616">MFNMLCQLISSTEPCQFQVLSSYGVNQDSLHLFADGTTCTSFSRMCCCCNNNLYVGHHN</sequence>
<accession>A0A0A8ZFA7</accession>
<protein>
    <submittedName>
        <fullName evidence="1">Uncharacterized protein</fullName>
    </submittedName>
</protein>
<reference evidence="1" key="1">
    <citation type="submission" date="2014-09" db="EMBL/GenBank/DDBJ databases">
        <authorList>
            <person name="Magalhaes I.L.F."/>
            <person name="Oliveira U."/>
            <person name="Santos F.R."/>
            <person name="Vidigal T.H.D.A."/>
            <person name="Brescovit A.D."/>
            <person name="Santos A.J."/>
        </authorList>
    </citation>
    <scope>NUCLEOTIDE SEQUENCE</scope>
    <source>
        <tissue evidence="1">Shoot tissue taken approximately 20 cm above the soil surface</tissue>
    </source>
</reference>
<proteinExistence type="predicted"/>
<evidence type="ECO:0000313" key="1">
    <source>
        <dbReference type="EMBL" id="JAD33542.1"/>
    </source>
</evidence>
<dbReference type="AlphaFoldDB" id="A0A0A8ZFA7"/>
<organism evidence="1">
    <name type="scientific">Arundo donax</name>
    <name type="common">Giant reed</name>
    <name type="synonym">Donax arundinaceus</name>
    <dbReference type="NCBI Taxonomy" id="35708"/>
    <lineage>
        <taxon>Eukaryota</taxon>
        <taxon>Viridiplantae</taxon>
        <taxon>Streptophyta</taxon>
        <taxon>Embryophyta</taxon>
        <taxon>Tracheophyta</taxon>
        <taxon>Spermatophyta</taxon>
        <taxon>Magnoliopsida</taxon>
        <taxon>Liliopsida</taxon>
        <taxon>Poales</taxon>
        <taxon>Poaceae</taxon>
        <taxon>PACMAD clade</taxon>
        <taxon>Arundinoideae</taxon>
        <taxon>Arundineae</taxon>
        <taxon>Arundo</taxon>
    </lineage>
</organism>
<dbReference type="EMBL" id="GBRH01264353">
    <property type="protein sequence ID" value="JAD33542.1"/>
    <property type="molecule type" value="Transcribed_RNA"/>
</dbReference>